<protein>
    <recommendedName>
        <fullName evidence="1">Aminoglycoside phosphotransferase domain-containing protein</fullName>
    </recommendedName>
</protein>
<organism evidence="2 3">
    <name type="scientific">Botrytis tulipae</name>
    <dbReference type="NCBI Taxonomy" id="87230"/>
    <lineage>
        <taxon>Eukaryota</taxon>
        <taxon>Fungi</taxon>
        <taxon>Dikarya</taxon>
        <taxon>Ascomycota</taxon>
        <taxon>Pezizomycotina</taxon>
        <taxon>Leotiomycetes</taxon>
        <taxon>Helotiales</taxon>
        <taxon>Sclerotiniaceae</taxon>
        <taxon>Botrytis</taxon>
    </lineage>
</organism>
<evidence type="ECO:0000313" key="3">
    <source>
        <dbReference type="Proteomes" id="UP000297777"/>
    </source>
</evidence>
<dbReference type="InterPro" id="IPR011009">
    <property type="entry name" value="Kinase-like_dom_sf"/>
</dbReference>
<dbReference type="EMBL" id="PQXH01000229">
    <property type="protein sequence ID" value="TGO08036.1"/>
    <property type="molecule type" value="Genomic_DNA"/>
</dbReference>
<accession>A0A4Z1E7K8</accession>
<dbReference type="SUPFAM" id="SSF56112">
    <property type="entry name" value="Protein kinase-like (PK-like)"/>
    <property type="match status" value="1"/>
</dbReference>
<proteinExistence type="predicted"/>
<evidence type="ECO:0000313" key="2">
    <source>
        <dbReference type="EMBL" id="TGO08036.1"/>
    </source>
</evidence>
<name>A0A4Z1E7K8_9HELO</name>
<dbReference type="Pfam" id="PF01636">
    <property type="entry name" value="APH"/>
    <property type="match status" value="1"/>
</dbReference>
<sequence>MSTNTLKINPFPPISNGMDNVAANIEMFCRDIGFGHDIQDCEVRQGGNHNVIMFSYVPFPLSDPTHPPPSNHRQLCILRTRKEIFKDSSDMACEDTKRIVAAMHSYGEAGAYPSKLPIPAVLAYDAMYDNAIGCPYIIQRRAAGNDLQKWYEDLDAALPADGPYNLTERLIIAEEMAVFIASMENSFQFQKYGDLIHGASMPDKNMAFSGEEIEMRIRGPSVGDVQTPGSLNHVDYFESLISAHIAATGISQAAHQNLVKLEKIFKQMKQWELLDQFNAVPTLFHRDLYPRNVIFDCAETDGEMKLTAVIDWDNTVVLPRIMTREPPYWLWANNILPKEHRKVVEEHFYEHVERLLPGYREDAEGRDASVVRALYVYAFWGPCYGYHSELSFEELLEEFEAMRVEGSEEMEAEEMF</sequence>
<dbReference type="InterPro" id="IPR002575">
    <property type="entry name" value="Aminoglycoside_PTrfase"/>
</dbReference>
<reference evidence="2 3" key="1">
    <citation type="submission" date="2017-12" db="EMBL/GenBank/DDBJ databases">
        <title>Comparative genomics of Botrytis spp.</title>
        <authorList>
            <person name="Valero-Jimenez C.A."/>
            <person name="Tapia P."/>
            <person name="Veloso J."/>
            <person name="Silva-Moreno E."/>
            <person name="Staats M."/>
            <person name="Valdes J.H."/>
            <person name="Van Kan J.A.L."/>
        </authorList>
    </citation>
    <scope>NUCLEOTIDE SEQUENCE [LARGE SCALE GENOMIC DNA]</scope>
    <source>
        <strain evidence="2 3">Bt9001</strain>
    </source>
</reference>
<dbReference type="PANTHER" id="PTHR21310:SF56">
    <property type="entry name" value="AMINOGLYCOSIDE PHOSPHOTRANSFERASE DOMAIN-CONTAINING PROTEIN"/>
    <property type="match status" value="1"/>
</dbReference>
<keyword evidence="3" id="KW-1185">Reference proteome</keyword>
<feature type="domain" description="Aminoglycoside phosphotransferase" evidence="1">
    <location>
        <begin position="271"/>
        <end position="319"/>
    </location>
</feature>
<comment type="caution">
    <text evidence="2">The sequence shown here is derived from an EMBL/GenBank/DDBJ whole genome shotgun (WGS) entry which is preliminary data.</text>
</comment>
<dbReference type="PANTHER" id="PTHR21310">
    <property type="entry name" value="AMINOGLYCOSIDE PHOSPHOTRANSFERASE-RELATED-RELATED"/>
    <property type="match status" value="1"/>
</dbReference>
<dbReference type="InterPro" id="IPR051678">
    <property type="entry name" value="AGP_Transferase"/>
</dbReference>
<dbReference type="Proteomes" id="UP000297777">
    <property type="component" value="Unassembled WGS sequence"/>
</dbReference>
<dbReference type="OrthoDB" id="2968323at2759"/>
<dbReference type="AlphaFoldDB" id="A0A4Z1E7K8"/>
<gene>
    <name evidence="2" type="ORF">BTUL_0229g00030</name>
</gene>
<evidence type="ECO:0000259" key="1">
    <source>
        <dbReference type="Pfam" id="PF01636"/>
    </source>
</evidence>
<dbReference type="Gene3D" id="3.90.1200.10">
    <property type="match status" value="1"/>
</dbReference>